<keyword evidence="2" id="KW-0378">Hydrolase</keyword>
<proteinExistence type="predicted"/>
<dbReference type="GO" id="GO:0016020">
    <property type="term" value="C:membrane"/>
    <property type="evidence" value="ECO:0007669"/>
    <property type="project" value="TreeGrafter"/>
</dbReference>
<evidence type="ECO:0000313" key="3">
    <source>
        <dbReference type="Proteomes" id="UP000019146"/>
    </source>
</evidence>
<dbReference type="EMBL" id="CP012748">
    <property type="protein sequence ID" value="ALL70646.1"/>
    <property type="molecule type" value="Genomic_DNA"/>
</dbReference>
<dbReference type="AlphaFoldDB" id="A0A0P0RNZ4"/>
<protein>
    <submittedName>
        <fullName evidence="2">Epoxide hydrolase</fullName>
    </submittedName>
</protein>
<gene>
    <name evidence="2" type="ORF">K788_0004380</name>
</gene>
<dbReference type="InterPro" id="IPR000639">
    <property type="entry name" value="Epox_hydrolase-like"/>
</dbReference>
<dbReference type="PANTHER" id="PTHR43798:SF33">
    <property type="entry name" value="HYDROLASE, PUTATIVE (AFU_ORTHOLOGUE AFUA_2G14860)-RELATED"/>
    <property type="match status" value="1"/>
</dbReference>
<dbReference type="InterPro" id="IPR006311">
    <property type="entry name" value="TAT_signal"/>
</dbReference>
<dbReference type="Gene3D" id="3.40.50.1820">
    <property type="entry name" value="alpha/beta hydrolase"/>
    <property type="match status" value="1"/>
</dbReference>
<reference evidence="2 3" key="1">
    <citation type="journal article" date="2014" name="Genome Announc.">
        <title>Draft Genome Sequence of the Haloacid-Degrading Burkholderia caribensis Strain MBA4.</title>
        <authorList>
            <person name="Pan Y."/>
            <person name="Kong K.F."/>
            <person name="Tsang J.S."/>
        </authorList>
    </citation>
    <scope>NUCLEOTIDE SEQUENCE [LARGE SCALE GENOMIC DNA]</scope>
    <source>
        <strain evidence="2 3">MBA4</strain>
        <plasmid evidence="3">Plasmid</plasmid>
    </source>
</reference>
<dbReference type="Proteomes" id="UP000019146">
    <property type="component" value="Plasmid unnamed"/>
</dbReference>
<organism evidence="2 3">
    <name type="scientific">Paraburkholderia caribensis MBA4</name>
    <dbReference type="NCBI Taxonomy" id="1323664"/>
    <lineage>
        <taxon>Bacteria</taxon>
        <taxon>Pseudomonadati</taxon>
        <taxon>Pseudomonadota</taxon>
        <taxon>Betaproteobacteria</taxon>
        <taxon>Burkholderiales</taxon>
        <taxon>Burkholderiaceae</taxon>
        <taxon>Paraburkholderia</taxon>
    </lineage>
</organism>
<dbReference type="KEGG" id="bcai:K788_0004380"/>
<dbReference type="PRINTS" id="PR00412">
    <property type="entry name" value="EPOXHYDRLASE"/>
</dbReference>
<dbReference type="InterPro" id="IPR029058">
    <property type="entry name" value="AB_hydrolase_fold"/>
</dbReference>
<accession>A0A0P0RNZ4</accession>
<feature type="domain" description="AB hydrolase-1" evidence="1">
    <location>
        <begin position="75"/>
        <end position="328"/>
    </location>
</feature>
<dbReference type="PROSITE" id="PS51318">
    <property type="entry name" value="TAT"/>
    <property type="match status" value="1"/>
</dbReference>
<dbReference type="InterPro" id="IPR050266">
    <property type="entry name" value="AB_hydrolase_sf"/>
</dbReference>
<sequence>MIIVSEEFSNRRRFMFAAAASVATLAMPGSVPQALAASRVASRSATPSATLPVRQVRTDLLDIGYHEAGPAEGRPIILLHGFPYDIHSYVDVAPMLAAQGFRVIVPFLRGFGTTRLLSADAPRAGQQAAIGQDVIELMNALDIPEAVLAGYDWGGRAACVVAAIKPSRCVGLVSVNSYLIQDIAKATVPLPPGIERGLWYQYYFQTDRGRAGLEANRRELAHILWKNNSPTWHFDQATFDRSAKAFDNPDFVDIVIHSYRHRLGLAAGYPQYDEIEKKLASIPPITVPSITLDGLADGVIPATDGRASAAKFTGPRLHRQIPNAGHNLPQEAPKAFADACAELARTGKWRT</sequence>
<dbReference type="SUPFAM" id="SSF53474">
    <property type="entry name" value="alpha/beta-Hydrolases"/>
    <property type="match status" value="1"/>
</dbReference>
<dbReference type="Pfam" id="PF00561">
    <property type="entry name" value="Abhydrolase_1"/>
    <property type="match status" value="1"/>
</dbReference>
<geneLocation type="plasmid" evidence="3"/>
<name>A0A0P0RNZ4_9BURK</name>
<dbReference type="GO" id="GO:0016787">
    <property type="term" value="F:hydrolase activity"/>
    <property type="evidence" value="ECO:0007669"/>
    <property type="project" value="UniProtKB-KW"/>
</dbReference>
<dbReference type="PANTHER" id="PTHR43798">
    <property type="entry name" value="MONOACYLGLYCEROL LIPASE"/>
    <property type="match status" value="1"/>
</dbReference>
<evidence type="ECO:0000313" key="2">
    <source>
        <dbReference type="EMBL" id="ALL70646.1"/>
    </source>
</evidence>
<evidence type="ECO:0000259" key="1">
    <source>
        <dbReference type="Pfam" id="PF00561"/>
    </source>
</evidence>
<keyword evidence="2" id="KW-0614">Plasmid</keyword>
<dbReference type="InterPro" id="IPR000073">
    <property type="entry name" value="AB_hydrolase_1"/>
</dbReference>